<dbReference type="Pfam" id="PF08272">
    <property type="entry name" value="Zn_Ribbon_Topo"/>
    <property type="match status" value="2"/>
</dbReference>
<dbReference type="PANTHER" id="PTHR42785:SF1">
    <property type="entry name" value="DNA TOPOISOMERASE"/>
    <property type="match status" value="1"/>
</dbReference>
<reference evidence="15" key="1">
    <citation type="journal article" date="2014" name="Int. J. Syst. Evol. Microbiol.">
        <title>Complete genome sequence of Corynebacterium casei LMG S-19264T (=DSM 44701T), isolated from a smear-ripened cheese.</title>
        <authorList>
            <consortium name="US DOE Joint Genome Institute (JGI-PGF)"/>
            <person name="Walter F."/>
            <person name="Albersmeier A."/>
            <person name="Kalinowski J."/>
            <person name="Ruckert C."/>
        </authorList>
    </citation>
    <scope>NUCLEOTIDE SEQUENCE</scope>
    <source>
        <strain evidence="15">KCTC 22164</strain>
    </source>
</reference>
<dbReference type="Gene3D" id="2.20.25.10">
    <property type="match status" value="1"/>
</dbReference>
<feature type="site" description="Interaction with DNA" evidence="12">
    <location>
        <position position="33"/>
    </location>
</feature>
<dbReference type="EMBL" id="BMXP01000001">
    <property type="protein sequence ID" value="GGW76764.1"/>
    <property type="molecule type" value="Genomic_DNA"/>
</dbReference>
<dbReference type="InterPro" id="IPR005733">
    <property type="entry name" value="TopoI_bac-type"/>
</dbReference>
<comment type="subunit">
    <text evidence="12">Monomer.</text>
</comment>
<reference evidence="15" key="2">
    <citation type="submission" date="2020-09" db="EMBL/GenBank/DDBJ databases">
        <authorList>
            <person name="Sun Q."/>
            <person name="Kim S."/>
        </authorList>
    </citation>
    <scope>NUCLEOTIDE SEQUENCE</scope>
    <source>
        <strain evidence="15">KCTC 22164</strain>
    </source>
</reference>
<evidence type="ECO:0000256" key="5">
    <source>
        <dbReference type="ARBA" id="ARBA00022771"/>
    </source>
</evidence>
<dbReference type="InterPro" id="IPR013826">
    <property type="entry name" value="Topo_IA_cen_sub3"/>
</dbReference>
<dbReference type="GO" id="GO:0008270">
    <property type="term" value="F:zinc ion binding"/>
    <property type="evidence" value="ECO:0007669"/>
    <property type="project" value="UniProtKB-KW"/>
</dbReference>
<evidence type="ECO:0000259" key="14">
    <source>
        <dbReference type="PROSITE" id="PS52039"/>
    </source>
</evidence>
<evidence type="ECO:0000256" key="2">
    <source>
        <dbReference type="ARBA" id="ARBA00009446"/>
    </source>
</evidence>
<keyword evidence="3" id="KW-0479">Metal-binding</keyword>
<dbReference type="Pfam" id="PF01396">
    <property type="entry name" value="Zn_ribbon_Top1"/>
    <property type="match status" value="2"/>
</dbReference>
<dbReference type="FunFam" id="3.40.50.140:FF:000001">
    <property type="entry name" value="DNA topoisomerase 1"/>
    <property type="match status" value="1"/>
</dbReference>
<evidence type="ECO:0000256" key="1">
    <source>
        <dbReference type="ARBA" id="ARBA00000213"/>
    </source>
</evidence>
<protein>
    <recommendedName>
        <fullName evidence="12">DNA topoisomerase 1</fullName>
        <ecNumber evidence="12">5.6.2.1</ecNumber>
    </recommendedName>
    <alternativeName>
        <fullName evidence="12">DNA topoisomerase I</fullName>
    </alternativeName>
</protein>
<dbReference type="RefSeq" id="WP_189403680.1">
    <property type="nucleotide sequence ID" value="NZ_BMXP01000001.1"/>
</dbReference>
<keyword evidence="7" id="KW-0460">Magnesium</keyword>
<evidence type="ECO:0000256" key="12">
    <source>
        <dbReference type="HAMAP-Rule" id="MF_00952"/>
    </source>
</evidence>
<dbReference type="InterPro" id="IPR049330">
    <property type="entry name" value="TOP1_Znf"/>
</dbReference>
<dbReference type="CDD" id="cd00186">
    <property type="entry name" value="TOP1Ac"/>
    <property type="match status" value="1"/>
</dbReference>
<comment type="similarity">
    <text evidence="2 12">Belongs to the type IA topoisomerase family.</text>
</comment>
<organism evidence="15 16">
    <name type="scientific">Alteromonas halophila</name>
    <dbReference type="NCBI Taxonomy" id="516698"/>
    <lineage>
        <taxon>Bacteria</taxon>
        <taxon>Pseudomonadati</taxon>
        <taxon>Pseudomonadota</taxon>
        <taxon>Gammaproteobacteria</taxon>
        <taxon>Alteromonadales</taxon>
        <taxon>Alteromonadaceae</taxon>
        <taxon>Alteromonas/Salinimonas group</taxon>
        <taxon>Alteromonas</taxon>
    </lineage>
</organism>
<feature type="active site" description="O-(5'-phospho-DNA)-tyrosine intermediate" evidence="12">
    <location>
        <position position="326"/>
    </location>
</feature>
<dbReference type="NCBIfam" id="TIGR01051">
    <property type="entry name" value="topA_bact"/>
    <property type="match status" value="1"/>
</dbReference>
<comment type="caution">
    <text evidence="12">Lacks conserved residue(s) required for the propagation of feature annotation.</text>
</comment>
<gene>
    <name evidence="12 15" type="primary">topA</name>
    <name evidence="15" type="ORF">GCM10007391_06940</name>
</gene>
<dbReference type="Gene3D" id="2.70.20.10">
    <property type="entry name" value="Topoisomerase I, domain 3"/>
    <property type="match status" value="1"/>
</dbReference>
<keyword evidence="8 12" id="KW-0799">Topoisomerase</keyword>
<feature type="site" description="Interaction with DNA" evidence="12">
    <location>
        <position position="191"/>
    </location>
</feature>
<keyword evidence="16" id="KW-1185">Reference proteome</keyword>
<dbReference type="FunFam" id="1.10.290.10:FF:000002">
    <property type="entry name" value="DNA topoisomerase 1"/>
    <property type="match status" value="1"/>
</dbReference>
<keyword evidence="4" id="KW-0677">Repeat</keyword>
<feature type="site" description="Interaction with DNA" evidence="12">
    <location>
        <position position="175"/>
    </location>
</feature>
<name>A0A918JHZ5_9ALTE</name>
<dbReference type="SMART" id="SM00493">
    <property type="entry name" value="TOPRIM"/>
    <property type="match status" value="1"/>
</dbReference>
<dbReference type="InterPro" id="IPR000380">
    <property type="entry name" value="Topo_IA"/>
</dbReference>
<dbReference type="Gene3D" id="1.10.290.10">
    <property type="entry name" value="Topoisomerase I, domain 4"/>
    <property type="match status" value="1"/>
</dbReference>
<dbReference type="SMART" id="SM00437">
    <property type="entry name" value="TOP1Ac"/>
    <property type="match status" value="1"/>
</dbReference>
<keyword evidence="5" id="KW-0863">Zinc-finger</keyword>
<dbReference type="EC" id="5.6.2.1" evidence="12"/>
<feature type="region of interest" description="Interaction with DNA" evidence="12">
    <location>
        <begin position="199"/>
        <end position="204"/>
    </location>
</feature>
<dbReference type="FunFam" id="3.30.65.10:FF:000002">
    <property type="entry name" value="DNA topoisomerase 1"/>
    <property type="match status" value="1"/>
</dbReference>
<keyword evidence="6" id="KW-0862">Zinc</keyword>
<dbReference type="PROSITE" id="PS00396">
    <property type="entry name" value="TOPO_IA_1"/>
    <property type="match status" value="1"/>
</dbReference>
<evidence type="ECO:0000256" key="6">
    <source>
        <dbReference type="ARBA" id="ARBA00022833"/>
    </source>
</evidence>
<evidence type="ECO:0000256" key="7">
    <source>
        <dbReference type="ARBA" id="ARBA00022842"/>
    </source>
</evidence>
<dbReference type="PROSITE" id="PS52039">
    <property type="entry name" value="TOPO_IA_2"/>
    <property type="match status" value="1"/>
</dbReference>
<keyword evidence="10 12" id="KW-0413">Isomerase</keyword>
<dbReference type="Pfam" id="PF01751">
    <property type="entry name" value="Toprim"/>
    <property type="match status" value="1"/>
</dbReference>
<evidence type="ECO:0000256" key="8">
    <source>
        <dbReference type="ARBA" id="ARBA00023029"/>
    </source>
</evidence>
<dbReference type="SUPFAM" id="SSF56712">
    <property type="entry name" value="Prokaryotic type I DNA topoisomerase"/>
    <property type="match status" value="1"/>
</dbReference>
<evidence type="ECO:0000256" key="3">
    <source>
        <dbReference type="ARBA" id="ARBA00022723"/>
    </source>
</evidence>
<dbReference type="InterPro" id="IPR006171">
    <property type="entry name" value="TOPRIM_dom"/>
</dbReference>
<dbReference type="PANTHER" id="PTHR42785">
    <property type="entry name" value="DNA TOPOISOMERASE, TYPE IA, CORE"/>
    <property type="match status" value="1"/>
</dbReference>
<dbReference type="InterPro" id="IPR028612">
    <property type="entry name" value="Topoisom_1_IA"/>
</dbReference>
<evidence type="ECO:0000313" key="16">
    <source>
        <dbReference type="Proteomes" id="UP000631300"/>
    </source>
</evidence>
<dbReference type="PROSITE" id="PS50880">
    <property type="entry name" value="TOPRIM"/>
    <property type="match status" value="1"/>
</dbReference>
<dbReference type="InterPro" id="IPR023405">
    <property type="entry name" value="Topo_IA_core_domain"/>
</dbReference>
<dbReference type="InterPro" id="IPR013497">
    <property type="entry name" value="Topo_IA_cen"/>
</dbReference>
<dbReference type="InterPro" id="IPR013824">
    <property type="entry name" value="Topo_IA_cen_sub1"/>
</dbReference>
<accession>A0A918JHZ5</accession>
<dbReference type="Gene3D" id="3.30.65.10">
    <property type="entry name" value="Bacterial Topoisomerase I, domain 1"/>
    <property type="match status" value="3"/>
</dbReference>
<evidence type="ECO:0000256" key="9">
    <source>
        <dbReference type="ARBA" id="ARBA00023125"/>
    </source>
</evidence>
<evidence type="ECO:0000256" key="10">
    <source>
        <dbReference type="ARBA" id="ARBA00023235"/>
    </source>
</evidence>
<dbReference type="Gene3D" id="1.10.460.10">
    <property type="entry name" value="Topoisomerase I, domain 2"/>
    <property type="match status" value="1"/>
</dbReference>
<dbReference type="Proteomes" id="UP000631300">
    <property type="component" value="Unassembled WGS sequence"/>
</dbReference>
<dbReference type="InterPro" id="IPR023406">
    <property type="entry name" value="Topo_IA_AS"/>
</dbReference>
<evidence type="ECO:0000256" key="11">
    <source>
        <dbReference type="ARBA" id="ARBA00053060"/>
    </source>
</evidence>
<feature type="site" description="Interaction with DNA" evidence="12">
    <location>
        <position position="515"/>
    </location>
</feature>
<dbReference type="InterPro" id="IPR034149">
    <property type="entry name" value="TOPRIM_TopoI"/>
</dbReference>
<dbReference type="InterPro" id="IPR013825">
    <property type="entry name" value="Topo_IA_cen_sub2"/>
</dbReference>
<dbReference type="SUPFAM" id="SSF57783">
    <property type="entry name" value="Zinc beta-ribbon"/>
    <property type="match status" value="3"/>
</dbReference>
<dbReference type="InterPro" id="IPR013498">
    <property type="entry name" value="Topo_IA_Znf"/>
</dbReference>
<comment type="caution">
    <text evidence="15">The sequence shown here is derived from an EMBL/GenBank/DDBJ whole genome shotgun (WGS) entry which is preliminary data.</text>
</comment>
<dbReference type="GO" id="GO:0003917">
    <property type="term" value="F:DNA topoisomerase type I (single strand cut, ATP-independent) activity"/>
    <property type="evidence" value="ECO:0007669"/>
    <property type="project" value="UniProtKB-UniRule"/>
</dbReference>
<feature type="site" description="Interaction with DNA" evidence="12">
    <location>
        <position position="179"/>
    </location>
</feature>
<dbReference type="GO" id="GO:0003677">
    <property type="term" value="F:DNA binding"/>
    <property type="evidence" value="ECO:0007669"/>
    <property type="project" value="UniProtKB-KW"/>
</dbReference>
<keyword evidence="9 12" id="KW-0238">DNA-binding</keyword>
<dbReference type="InterPro" id="IPR003601">
    <property type="entry name" value="Topo_IA_2"/>
</dbReference>
<dbReference type="InterPro" id="IPR003602">
    <property type="entry name" value="Topo_IA_DNA-bd_dom"/>
</dbReference>
<dbReference type="Gene3D" id="3.40.50.140">
    <property type="match status" value="1"/>
</dbReference>
<evidence type="ECO:0000256" key="4">
    <source>
        <dbReference type="ARBA" id="ARBA00022737"/>
    </source>
</evidence>
<comment type="catalytic activity">
    <reaction evidence="1 12">
        <text>ATP-independent breakage of single-stranded DNA, followed by passage and rejoining.</text>
        <dbReference type="EC" id="5.6.2.1"/>
    </reaction>
</comment>
<dbReference type="PRINTS" id="PR00417">
    <property type="entry name" value="PRTPISMRASEI"/>
</dbReference>
<dbReference type="InterPro" id="IPR013263">
    <property type="entry name" value="TopoI_Znr_bac"/>
</dbReference>
<evidence type="ECO:0000313" key="15">
    <source>
        <dbReference type="EMBL" id="GGW76764.1"/>
    </source>
</evidence>
<proteinExistence type="inferred from homology"/>
<dbReference type="AlphaFoldDB" id="A0A918JHZ5"/>
<dbReference type="GO" id="GO:0005694">
    <property type="term" value="C:chromosome"/>
    <property type="evidence" value="ECO:0007669"/>
    <property type="project" value="InterPro"/>
</dbReference>
<dbReference type="HAMAP" id="MF_00952">
    <property type="entry name" value="Topoisom_1_prok"/>
    <property type="match status" value="1"/>
</dbReference>
<feature type="domain" description="Toprim" evidence="13">
    <location>
        <begin position="3"/>
        <end position="149"/>
    </location>
</feature>
<comment type="function">
    <text evidence="11 12">Releases the supercoiling and torsional tension of DNA, which is introduced during the DNA replication and transcription, by transiently cleaving and rejoining one strand of the DNA duplex. Introduces a single-strand break via transesterification at a target site in duplex DNA. The scissile phosphodiester is attacked by the catalytic tyrosine of the enzyme, resulting in the formation of a DNA-(5'-phosphotyrosyl)-enzyme intermediate and the expulsion of a 3'-OH DNA strand. The free DNA strand then undergoes passage around the unbroken strand, thus removing DNA supercoils. Finally, in the religation step, the DNA 3'-OH attacks the covalent intermediate to expel the active-site tyrosine and restore the DNA phosphodiester backbone.</text>
</comment>
<dbReference type="Pfam" id="PF01131">
    <property type="entry name" value="Topoisom_bac"/>
    <property type="match status" value="1"/>
</dbReference>
<dbReference type="CDD" id="cd03363">
    <property type="entry name" value="TOPRIM_TopoIA_TopoI"/>
    <property type="match status" value="1"/>
</dbReference>
<feature type="domain" description="Topo IA-type catalytic" evidence="14">
    <location>
        <begin position="165"/>
        <end position="584"/>
    </location>
</feature>
<dbReference type="Pfam" id="PF21372">
    <property type="entry name" value="Zn_ribbon_bTOP1"/>
    <property type="match status" value="1"/>
</dbReference>
<dbReference type="GO" id="GO:0006265">
    <property type="term" value="P:DNA topological change"/>
    <property type="evidence" value="ECO:0007669"/>
    <property type="project" value="UniProtKB-UniRule"/>
</dbReference>
<feature type="site" description="Interaction with DNA" evidence="12">
    <location>
        <position position="176"/>
    </location>
</feature>
<sequence length="890" mass="100684">MAKSLVIVESPAKAKTINKYLGKDFIVKSSVGHVRDLPTKALGNVEPKKSAKELKSYSDDEREAYLRKHEYKKLVDRMGVDPEQNWKAHYQVLQGKEKVVNELKKLAKDADTVYLATDLDREGEAIAWHLKELLGDKNRTYQRVVFNEITKNAIQEAFSAPGDVNVDRVNAQQARRFLDRVVGFMVSPLLWKKIARGLSAGRVQSVAVRLVVEREREIKAFVPEEFWDVHADLNSQQDDKLRMLVAKHSGKSFKPKNKQQTDAALADLKAASYVVESRESKPTQSRPSAPFITSTLQQAASTRLGFGVKKTMMMAQRLYEAGYITYMRTDSTNLSKEALDSCRDYIGDNFGNKYLPDAPNRYGSKEGAQEAHEAIRPSNVVIKSDSLSDMERDAQRLYELIWRQFVACQMTPAKYDATTIRVAAGDYELTAKGRVLRFDGWTRVQPQLRKKGEEDLLLPDVKQGDVLDLKALDPKQHFTKPVARYNEASLVKELEKRGIGRPSTYASIISTIQDRGYVRLENKRFYAEKMGEIVNDRLMENFDDLMNYDFTANMEQQLDDIAEGNKDWKDVLNLFYSDFYQKLINAEKEPDNGGMRLNQAVPSGIECDKCGREMNVRVASTGVFLGCSGYNLPPKERCTNTINLVPGDEVVKVDDEEEMETEALRAKKRCDICGTAMDSYLVDETRKLHVCGNTPTCQGTKIETGTFKIKGYDGPVIECDKCGSDMELRNGRFGKYFACTSDECKNTRKLLRNGEPAPPKEDPVDLPELECEKSDAHFVLRDGASGIFLAAHNFPKSRETRAPKVAELARFRDRISPKFHYLADAPQEDPDGNLTVVRYSRKTKQQYVLAENKDGKSTGWSAWYNNGKWEAQTARKTTAKKTTKSKAKSK</sequence>
<dbReference type="SMART" id="SM00436">
    <property type="entry name" value="TOP1Bc"/>
    <property type="match status" value="1"/>
</dbReference>
<feature type="site" description="Interaction with DNA" evidence="12">
    <location>
        <position position="328"/>
    </location>
</feature>
<evidence type="ECO:0000259" key="13">
    <source>
        <dbReference type="PROSITE" id="PS50880"/>
    </source>
</evidence>